<proteinExistence type="predicted"/>
<gene>
    <name evidence="1" type="ORF">IW261DRAFT_1425973</name>
</gene>
<evidence type="ECO:0000313" key="2">
    <source>
        <dbReference type="Proteomes" id="UP001175227"/>
    </source>
</evidence>
<sequence>MDVLTATARAAPATSGMVHTDVTIPHHDLIFSAEIDAGDPFVHPAHIPYHAILTDYDTSANQTMADRVLREARYSDTRLALLVRRLNSVLGVEKFELEIIKKCNKTCAACRCCFSVDGYIGHLDLFREGYHPRLAPLLFLAAFSPFHHAWISEIRLLLLGQSGTPGLEFHEMSLLSLRQDTFAVVDAISIGDFLHIMRISMLARQYRLNTAYLINKLSLSKGELCSNAYVSIPRSSPRQLQNKANCVPTQYVSIPVQALASYRTSELWSNADCIPLTLAAPPDVSA</sequence>
<dbReference type="Proteomes" id="UP001175227">
    <property type="component" value="Unassembled WGS sequence"/>
</dbReference>
<name>A0AA39NNV2_9AGAR</name>
<dbReference type="AlphaFoldDB" id="A0AA39NNV2"/>
<evidence type="ECO:0000313" key="1">
    <source>
        <dbReference type="EMBL" id="KAK0468919.1"/>
    </source>
</evidence>
<comment type="caution">
    <text evidence="1">The sequence shown here is derived from an EMBL/GenBank/DDBJ whole genome shotgun (WGS) entry which is preliminary data.</text>
</comment>
<reference evidence="1" key="1">
    <citation type="submission" date="2023-06" db="EMBL/GenBank/DDBJ databases">
        <authorList>
            <consortium name="Lawrence Berkeley National Laboratory"/>
            <person name="Ahrendt S."/>
            <person name="Sahu N."/>
            <person name="Indic B."/>
            <person name="Wong-Bajracharya J."/>
            <person name="Merenyi Z."/>
            <person name="Ke H.-M."/>
            <person name="Monk M."/>
            <person name="Kocsube S."/>
            <person name="Drula E."/>
            <person name="Lipzen A."/>
            <person name="Balint B."/>
            <person name="Henrissat B."/>
            <person name="Andreopoulos B."/>
            <person name="Martin F.M."/>
            <person name="Harder C.B."/>
            <person name="Rigling D."/>
            <person name="Ford K.L."/>
            <person name="Foster G.D."/>
            <person name="Pangilinan J."/>
            <person name="Papanicolaou A."/>
            <person name="Barry K."/>
            <person name="LaButti K."/>
            <person name="Viragh M."/>
            <person name="Koriabine M."/>
            <person name="Yan M."/>
            <person name="Riley R."/>
            <person name="Champramary S."/>
            <person name="Plett K.L."/>
            <person name="Tsai I.J."/>
            <person name="Slot J."/>
            <person name="Sipos G."/>
            <person name="Plett J."/>
            <person name="Nagy L.G."/>
            <person name="Grigoriev I.V."/>
        </authorList>
    </citation>
    <scope>NUCLEOTIDE SEQUENCE</scope>
    <source>
        <strain evidence="1">ICMP 16352</strain>
    </source>
</reference>
<accession>A0AA39NNV2</accession>
<organism evidence="1 2">
    <name type="scientific">Armillaria novae-zelandiae</name>
    <dbReference type="NCBI Taxonomy" id="153914"/>
    <lineage>
        <taxon>Eukaryota</taxon>
        <taxon>Fungi</taxon>
        <taxon>Dikarya</taxon>
        <taxon>Basidiomycota</taxon>
        <taxon>Agaricomycotina</taxon>
        <taxon>Agaricomycetes</taxon>
        <taxon>Agaricomycetidae</taxon>
        <taxon>Agaricales</taxon>
        <taxon>Marasmiineae</taxon>
        <taxon>Physalacriaceae</taxon>
        <taxon>Armillaria</taxon>
    </lineage>
</organism>
<keyword evidence="2" id="KW-1185">Reference proteome</keyword>
<protein>
    <submittedName>
        <fullName evidence="1">Uncharacterized protein</fullName>
    </submittedName>
</protein>
<dbReference type="EMBL" id="JAUEPR010000064">
    <property type="protein sequence ID" value="KAK0468919.1"/>
    <property type="molecule type" value="Genomic_DNA"/>
</dbReference>